<keyword evidence="1" id="KW-0812">Transmembrane</keyword>
<evidence type="ECO:0000313" key="2">
    <source>
        <dbReference type="EMBL" id="KFI65838.1"/>
    </source>
</evidence>
<feature type="transmembrane region" description="Helical" evidence="1">
    <location>
        <begin position="149"/>
        <end position="167"/>
    </location>
</feature>
<feature type="transmembrane region" description="Helical" evidence="1">
    <location>
        <begin position="118"/>
        <end position="137"/>
    </location>
</feature>
<dbReference type="STRING" id="1688.BCUN_0333"/>
<comment type="caution">
    <text evidence="2">The sequence shown here is derived from an EMBL/GenBank/DDBJ whole genome shotgun (WGS) entry which is preliminary data.</text>
</comment>
<feature type="transmembrane region" description="Helical" evidence="1">
    <location>
        <begin position="302"/>
        <end position="322"/>
    </location>
</feature>
<feature type="transmembrane region" description="Helical" evidence="1">
    <location>
        <begin position="44"/>
        <end position="66"/>
    </location>
</feature>
<feature type="transmembrane region" description="Helical" evidence="1">
    <location>
        <begin position="12"/>
        <end position="32"/>
    </location>
</feature>
<name>A0A087B488_9BIFI</name>
<accession>A0A087B488</accession>
<proteinExistence type="predicted"/>
<dbReference type="eggNOG" id="ENOG5032UTZ">
    <property type="taxonomic scope" value="Bacteria"/>
</dbReference>
<sequence length="408" mass="44783">MKRHQNAEAAGLISFLVCGCIGGTGTWLYMQLAPALMQLMQRRFIASSAIIAACGMVSFIVGYVHASITSFSTRSGWVVILRRAVEIVALAMVYAATLFVTSFLVFSVVNLLMGHALFSTYLVAVSASLAGMGGYLTFVQAELMDAKTLASLLFVFVLSGVGTACVTNDNTGWYNNNFSQLGDRTTFAATMFNVTLILGGICVMIISYFALTELATTYKVTDADGSVTIRHIHTRYHIPRFRTRLAIMGTLLFLCGLAFVGIGTFRYTPHPFLHDLFARTMALWMGLLILGLPWWAPQLSNAFYVVSDVCALVVVFLGVAWLRGMTPLTNVEAACGLMFLGWFIVFCRQIAAIEADRIQQQIAERQPMDAAMVRQLVGQREQEEFDPVLSTTHNPVYDASDMVTGSRP</sequence>
<organism evidence="2 3">
    <name type="scientific">Bifidobacterium cuniculi</name>
    <dbReference type="NCBI Taxonomy" id="1688"/>
    <lineage>
        <taxon>Bacteria</taxon>
        <taxon>Bacillati</taxon>
        <taxon>Actinomycetota</taxon>
        <taxon>Actinomycetes</taxon>
        <taxon>Bifidobacteriales</taxon>
        <taxon>Bifidobacteriaceae</taxon>
        <taxon>Bifidobacterium</taxon>
    </lineage>
</organism>
<keyword evidence="1" id="KW-1133">Transmembrane helix</keyword>
<feature type="transmembrane region" description="Helical" evidence="1">
    <location>
        <begin position="245"/>
        <end position="264"/>
    </location>
</feature>
<dbReference type="PROSITE" id="PS51257">
    <property type="entry name" value="PROKAR_LIPOPROTEIN"/>
    <property type="match status" value="1"/>
</dbReference>
<feature type="transmembrane region" description="Helical" evidence="1">
    <location>
        <begin position="187"/>
        <end position="211"/>
    </location>
</feature>
<keyword evidence="1" id="KW-0472">Membrane</keyword>
<evidence type="ECO:0000256" key="1">
    <source>
        <dbReference type="SAM" id="Phobius"/>
    </source>
</evidence>
<reference evidence="2 3" key="1">
    <citation type="submission" date="2014-03" db="EMBL/GenBank/DDBJ databases">
        <title>Genomics of Bifidobacteria.</title>
        <authorList>
            <person name="Ventura M."/>
            <person name="Milani C."/>
            <person name="Lugli G.A."/>
        </authorList>
    </citation>
    <scope>NUCLEOTIDE SEQUENCE [LARGE SCALE GENOMIC DNA]</scope>
    <source>
        <strain evidence="2 3">LMG 10738</strain>
    </source>
</reference>
<feature type="transmembrane region" description="Helical" evidence="1">
    <location>
        <begin position="87"/>
        <end position="112"/>
    </location>
</feature>
<keyword evidence="3" id="KW-1185">Reference proteome</keyword>
<dbReference type="Proteomes" id="UP000029067">
    <property type="component" value="Unassembled WGS sequence"/>
</dbReference>
<feature type="transmembrane region" description="Helical" evidence="1">
    <location>
        <begin position="276"/>
        <end position="295"/>
    </location>
</feature>
<dbReference type="EMBL" id="JGYV01000001">
    <property type="protein sequence ID" value="KFI65838.1"/>
    <property type="molecule type" value="Genomic_DNA"/>
</dbReference>
<protein>
    <submittedName>
        <fullName evidence="2">ABC transporter permease</fullName>
    </submittedName>
</protein>
<evidence type="ECO:0000313" key="3">
    <source>
        <dbReference type="Proteomes" id="UP000029067"/>
    </source>
</evidence>
<gene>
    <name evidence="2" type="ORF">BCUN_0333</name>
</gene>
<dbReference type="AlphaFoldDB" id="A0A087B488"/>
<dbReference type="RefSeq" id="WP_051920461.1">
    <property type="nucleotide sequence ID" value="NZ_JGYV01000001.1"/>
</dbReference>
<feature type="transmembrane region" description="Helical" evidence="1">
    <location>
        <begin position="328"/>
        <end position="347"/>
    </location>
</feature>